<dbReference type="InterPro" id="IPR036380">
    <property type="entry name" value="Isochorismatase-like_sf"/>
</dbReference>
<accession>A0ABY6H203</accession>
<evidence type="ECO:0000313" key="1">
    <source>
        <dbReference type="EMBL" id="UYM18184.1"/>
    </source>
</evidence>
<name>A0ABY6H203_9GAMM</name>
<proteinExistence type="predicted"/>
<dbReference type="SUPFAM" id="SSF52499">
    <property type="entry name" value="Isochorismatase-like hydrolases"/>
    <property type="match status" value="1"/>
</dbReference>
<evidence type="ECO:0000313" key="2">
    <source>
        <dbReference type="Proteomes" id="UP001163255"/>
    </source>
</evidence>
<dbReference type="EMBL" id="CP103300">
    <property type="protein sequence ID" value="UYM18184.1"/>
    <property type="molecule type" value="Genomic_DNA"/>
</dbReference>
<reference evidence="1" key="1">
    <citation type="submission" date="2022-10" db="EMBL/GenBank/DDBJ databases">
        <title>Completed Genome Sequence of two octocoral isolated bacterium, Endozoicomonas euniceicola EF212T and Endozoicomonas gorgoniicola PS125T.</title>
        <authorList>
            <person name="Chiou Y.-J."/>
            <person name="Chen Y.-H."/>
        </authorList>
    </citation>
    <scope>NUCLEOTIDE SEQUENCE</scope>
    <source>
        <strain evidence="1">EF212</strain>
    </source>
</reference>
<dbReference type="RefSeq" id="WP_262600942.1">
    <property type="nucleotide sequence ID" value="NZ_CP103300.1"/>
</dbReference>
<keyword evidence="2" id="KW-1185">Reference proteome</keyword>
<evidence type="ECO:0008006" key="3">
    <source>
        <dbReference type="Google" id="ProtNLM"/>
    </source>
</evidence>
<dbReference type="Gene3D" id="3.40.50.850">
    <property type="entry name" value="Isochorismatase-like"/>
    <property type="match status" value="1"/>
</dbReference>
<protein>
    <recommendedName>
        <fullName evidence="3">Isochorismatase-like domain-containing protein</fullName>
    </recommendedName>
</protein>
<dbReference type="Proteomes" id="UP001163255">
    <property type="component" value="Chromosome"/>
</dbReference>
<gene>
    <name evidence="1" type="ORF">NX720_09855</name>
</gene>
<sequence>MSIINGSLFGDIVKFHKPEHYASTAVIVIDESDNKWPDETMENWLARKQSQQETLRFCKELGCRTIVVHEYRERHPKHIYDIIEKPDFSCIKKKVGVLNSETKPTLMHFLEEEKITSLVLMGGHYSMCVRESLIGRCSYGVRNSGILNYHITVLSSPSLLAHYKPEMYQLEPKFSASATTFNNQDNEYLCDTKWPLFALHPMMRFYTKIEE</sequence>
<organism evidence="1 2">
    <name type="scientific">Endozoicomonas euniceicola</name>
    <dbReference type="NCBI Taxonomy" id="1234143"/>
    <lineage>
        <taxon>Bacteria</taxon>
        <taxon>Pseudomonadati</taxon>
        <taxon>Pseudomonadota</taxon>
        <taxon>Gammaproteobacteria</taxon>
        <taxon>Oceanospirillales</taxon>
        <taxon>Endozoicomonadaceae</taxon>
        <taxon>Endozoicomonas</taxon>
    </lineage>
</organism>